<reference evidence="7" key="1">
    <citation type="submission" date="2020-10" db="EMBL/GenBank/DDBJ databases">
        <authorList>
            <person name="Gilroy R."/>
        </authorList>
    </citation>
    <scope>NUCLEOTIDE SEQUENCE</scope>
    <source>
        <strain evidence="7">CHK123-3438</strain>
    </source>
</reference>
<proteinExistence type="inferred from homology"/>
<keyword evidence="4 6" id="KW-1133">Transmembrane helix</keyword>
<feature type="transmembrane region" description="Helical" evidence="6">
    <location>
        <begin position="74"/>
        <end position="91"/>
    </location>
</feature>
<keyword evidence="3 6" id="KW-0812">Transmembrane</keyword>
<feature type="transmembrane region" description="Helical" evidence="6">
    <location>
        <begin position="246"/>
        <end position="268"/>
    </location>
</feature>
<evidence type="ECO:0000313" key="7">
    <source>
        <dbReference type="EMBL" id="HIT41444.1"/>
    </source>
</evidence>
<evidence type="ECO:0000256" key="6">
    <source>
        <dbReference type="RuleBase" id="RU363041"/>
    </source>
</evidence>
<evidence type="ECO:0000256" key="4">
    <source>
        <dbReference type="ARBA" id="ARBA00022989"/>
    </source>
</evidence>
<feature type="transmembrane region" description="Helical" evidence="6">
    <location>
        <begin position="43"/>
        <end position="62"/>
    </location>
</feature>
<dbReference type="AlphaFoldDB" id="A0A9D1GJG1"/>
<evidence type="ECO:0000256" key="5">
    <source>
        <dbReference type="ARBA" id="ARBA00023136"/>
    </source>
</evidence>
<feature type="transmembrane region" description="Helical" evidence="6">
    <location>
        <begin position="188"/>
        <end position="208"/>
    </location>
</feature>
<comment type="similarity">
    <text evidence="2 6">Belongs to the 4-toluene sulfonate uptake permease (TSUP) (TC 2.A.102) family.</text>
</comment>
<evidence type="ECO:0000313" key="8">
    <source>
        <dbReference type="Proteomes" id="UP000886860"/>
    </source>
</evidence>
<dbReference type="PANTHER" id="PTHR43701">
    <property type="entry name" value="MEMBRANE TRANSPORTER PROTEIN MJ0441-RELATED"/>
    <property type="match status" value="1"/>
</dbReference>
<comment type="caution">
    <text evidence="7">The sequence shown here is derived from an EMBL/GenBank/DDBJ whole genome shotgun (WGS) entry which is preliminary data.</text>
</comment>
<feature type="transmembrane region" description="Helical" evidence="6">
    <location>
        <begin position="97"/>
        <end position="115"/>
    </location>
</feature>
<dbReference type="Proteomes" id="UP000886860">
    <property type="component" value="Unassembled WGS sequence"/>
</dbReference>
<dbReference type="GO" id="GO:0005886">
    <property type="term" value="C:plasma membrane"/>
    <property type="evidence" value="ECO:0007669"/>
    <property type="project" value="UniProtKB-SubCell"/>
</dbReference>
<gene>
    <name evidence="7" type="ORF">IAB60_04950</name>
</gene>
<feature type="transmembrane region" description="Helical" evidence="6">
    <location>
        <begin position="7"/>
        <end position="31"/>
    </location>
</feature>
<protein>
    <recommendedName>
        <fullName evidence="6">Probable membrane transporter protein</fullName>
    </recommendedName>
</protein>
<feature type="transmembrane region" description="Helical" evidence="6">
    <location>
        <begin position="215"/>
        <end position="234"/>
    </location>
</feature>
<sequence length="269" mass="27490">MTTFLILAVNLLVGICIGLTGIAGFLLPMFYTGFLGMGTVDALALSFAAFFISGILGSFNYFRSGNLDLKSGAALSAGSLAGAVFGVNLNLLIPEDIIKILLYLVVLLSGISILVREQMAKAKDRKGASAGRRQTGTVPSLPVMGTGRIISYVLLGLATGAVCAASGAGGPVLVMPLLTTMGFPAHTAVGIALFDSIFIAIPSIAGYFSAAPEPAALLALLPFVLIFHGIGVYAGSKYAVRINQGVLKAVVASGSILIACVKLAPLVLV</sequence>
<dbReference type="EMBL" id="DVKS01000081">
    <property type="protein sequence ID" value="HIT41444.1"/>
    <property type="molecule type" value="Genomic_DNA"/>
</dbReference>
<dbReference type="InterPro" id="IPR051598">
    <property type="entry name" value="TSUP/Inactive_protease-like"/>
</dbReference>
<evidence type="ECO:0000256" key="2">
    <source>
        <dbReference type="ARBA" id="ARBA00009142"/>
    </source>
</evidence>
<evidence type="ECO:0000256" key="1">
    <source>
        <dbReference type="ARBA" id="ARBA00004141"/>
    </source>
</evidence>
<reference evidence="7" key="2">
    <citation type="journal article" date="2021" name="PeerJ">
        <title>Extensive microbial diversity within the chicken gut microbiome revealed by metagenomics and culture.</title>
        <authorList>
            <person name="Gilroy R."/>
            <person name="Ravi A."/>
            <person name="Getino M."/>
            <person name="Pursley I."/>
            <person name="Horton D.L."/>
            <person name="Alikhan N.F."/>
            <person name="Baker D."/>
            <person name="Gharbi K."/>
            <person name="Hall N."/>
            <person name="Watson M."/>
            <person name="Adriaenssens E.M."/>
            <person name="Foster-Nyarko E."/>
            <person name="Jarju S."/>
            <person name="Secka A."/>
            <person name="Antonio M."/>
            <person name="Oren A."/>
            <person name="Chaudhuri R.R."/>
            <person name="La Ragione R."/>
            <person name="Hildebrand F."/>
            <person name="Pallen M.J."/>
        </authorList>
    </citation>
    <scope>NUCLEOTIDE SEQUENCE</scope>
    <source>
        <strain evidence="7">CHK123-3438</strain>
    </source>
</reference>
<feature type="transmembrane region" description="Helical" evidence="6">
    <location>
        <begin position="149"/>
        <end position="168"/>
    </location>
</feature>
<keyword evidence="5 6" id="KW-0472">Membrane</keyword>
<comment type="subcellular location">
    <subcellularLocation>
        <location evidence="6">Cell membrane</location>
        <topology evidence="6">Multi-pass membrane protein</topology>
    </subcellularLocation>
    <subcellularLocation>
        <location evidence="1">Membrane</location>
        <topology evidence="1">Multi-pass membrane protein</topology>
    </subcellularLocation>
</comment>
<dbReference type="PANTHER" id="PTHR43701:SF2">
    <property type="entry name" value="MEMBRANE TRANSPORTER PROTEIN YJNA-RELATED"/>
    <property type="match status" value="1"/>
</dbReference>
<organism evidence="7 8">
    <name type="scientific">Candidatus Caccovicinus merdipullorum</name>
    <dbReference type="NCBI Taxonomy" id="2840724"/>
    <lineage>
        <taxon>Bacteria</taxon>
        <taxon>Bacillati</taxon>
        <taxon>Bacillota</taxon>
        <taxon>Clostridia</taxon>
        <taxon>Eubacteriales</taxon>
        <taxon>Candidatus Caccovicinus</taxon>
    </lineage>
</organism>
<dbReference type="Pfam" id="PF01925">
    <property type="entry name" value="TauE"/>
    <property type="match status" value="1"/>
</dbReference>
<keyword evidence="6" id="KW-1003">Cell membrane</keyword>
<dbReference type="InterPro" id="IPR002781">
    <property type="entry name" value="TM_pro_TauE-like"/>
</dbReference>
<name>A0A9D1GJG1_9FIRM</name>
<evidence type="ECO:0000256" key="3">
    <source>
        <dbReference type="ARBA" id="ARBA00022692"/>
    </source>
</evidence>
<accession>A0A9D1GJG1</accession>